<comment type="caution">
    <text evidence="2">The sequence shown here is derived from an EMBL/GenBank/DDBJ whole genome shotgun (WGS) entry which is preliminary data.</text>
</comment>
<dbReference type="InterPro" id="IPR029040">
    <property type="entry name" value="RPABC4/Spt4"/>
</dbReference>
<dbReference type="EMBL" id="BART01036115">
    <property type="protein sequence ID" value="GAH07672.1"/>
    <property type="molecule type" value="Genomic_DNA"/>
</dbReference>
<protein>
    <submittedName>
        <fullName evidence="2">Uncharacterized protein</fullName>
    </submittedName>
</protein>
<feature type="region of interest" description="Disordered" evidence="1">
    <location>
        <begin position="31"/>
        <end position="56"/>
    </location>
</feature>
<reference evidence="2" key="1">
    <citation type="journal article" date="2014" name="Front. Microbiol.">
        <title>High frequency of phylogenetically diverse reductive dehalogenase-homologous genes in deep subseafloor sedimentary metagenomes.</title>
        <authorList>
            <person name="Kawai M."/>
            <person name="Futagami T."/>
            <person name="Toyoda A."/>
            <person name="Takaki Y."/>
            <person name="Nishi S."/>
            <person name="Hori S."/>
            <person name="Arai W."/>
            <person name="Tsubouchi T."/>
            <person name="Morono Y."/>
            <person name="Uchiyama I."/>
            <person name="Ito T."/>
            <person name="Fujiyama A."/>
            <person name="Inagaki F."/>
            <person name="Takami H."/>
        </authorList>
    </citation>
    <scope>NUCLEOTIDE SEQUENCE</scope>
    <source>
        <strain evidence="2">Expedition CK06-06</strain>
    </source>
</reference>
<organism evidence="2">
    <name type="scientific">marine sediment metagenome</name>
    <dbReference type="NCBI Taxonomy" id="412755"/>
    <lineage>
        <taxon>unclassified sequences</taxon>
        <taxon>metagenomes</taxon>
        <taxon>ecological metagenomes</taxon>
    </lineage>
</organism>
<proteinExistence type="predicted"/>
<evidence type="ECO:0000256" key="1">
    <source>
        <dbReference type="SAM" id="MobiDB-lite"/>
    </source>
</evidence>
<gene>
    <name evidence="2" type="ORF">S01H4_61041</name>
</gene>
<name>X1CJ15_9ZZZZ</name>
<feature type="compositionally biased region" description="Basic residues" evidence="1">
    <location>
        <begin position="36"/>
        <end position="46"/>
    </location>
</feature>
<dbReference type="AlphaFoldDB" id="X1CJ15"/>
<evidence type="ECO:0000313" key="2">
    <source>
        <dbReference type="EMBL" id="GAH07672.1"/>
    </source>
</evidence>
<dbReference type="SUPFAM" id="SSF63393">
    <property type="entry name" value="RNA polymerase subunits"/>
    <property type="match status" value="1"/>
</dbReference>
<accession>X1CJ15</accession>
<sequence length="56" mass="6465">MKILQCKCLRCEHKWQKRQDSDPVQCPACKSPLWNKPRKNKGKSGRPKATSPSKEV</sequence>